<dbReference type="Proteomes" id="UP000037460">
    <property type="component" value="Unassembled WGS sequence"/>
</dbReference>
<evidence type="ECO:0000313" key="3">
    <source>
        <dbReference type="Proteomes" id="UP000037460"/>
    </source>
</evidence>
<dbReference type="EMBL" id="JWZX01001753">
    <property type="protein sequence ID" value="KOO32519.1"/>
    <property type="molecule type" value="Genomic_DNA"/>
</dbReference>
<comment type="caution">
    <text evidence="2">The sequence shown here is derived from an EMBL/GenBank/DDBJ whole genome shotgun (WGS) entry which is preliminary data.</text>
</comment>
<evidence type="ECO:0000256" key="1">
    <source>
        <dbReference type="SAM" id="MobiDB-lite"/>
    </source>
</evidence>
<organism evidence="2 3">
    <name type="scientific">Chrysochromulina tobinii</name>
    <dbReference type="NCBI Taxonomy" id="1460289"/>
    <lineage>
        <taxon>Eukaryota</taxon>
        <taxon>Haptista</taxon>
        <taxon>Haptophyta</taxon>
        <taxon>Prymnesiophyceae</taxon>
        <taxon>Prymnesiales</taxon>
        <taxon>Chrysochromulinaceae</taxon>
        <taxon>Chrysochromulina</taxon>
    </lineage>
</organism>
<name>A0A0M0K143_9EUKA</name>
<sequence length="251" mass="28672">MSYFGGMDQEKEQKLAWKGASVDPKVQAMRDKLEKERLAEDARERERLKVENQKYKMMVGDEDAKEDDDLMDEEAGRMIAVLHKTSDDFYKNEKKALNRANSENKKALKSVKSKIHSYNDKWIKKIDQRHAEEAKIEALLMEIRDRVQNGTVADDREGVHALEKQLAKAQHWVVAPPTADAPLFKYNAPPTAFLESMLSAVHQPTQYWDAQYDASPEAGAQNGWEQKDLVHLQFGSPDSVTDAFGRPLQLK</sequence>
<reference evidence="3" key="1">
    <citation type="journal article" date="2015" name="PLoS Genet.">
        <title>Genome Sequence and Transcriptome Analyses of Chrysochromulina tobin: Metabolic Tools for Enhanced Algal Fitness in the Prominent Order Prymnesiales (Haptophyceae).</title>
        <authorList>
            <person name="Hovde B.T."/>
            <person name="Deodato C.R."/>
            <person name="Hunsperger H.M."/>
            <person name="Ryken S.A."/>
            <person name="Yost W."/>
            <person name="Jha R.K."/>
            <person name="Patterson J."/>
            <person name="Monnat R.J. Jr."/>
            <person name="Barlow S.B."/>
            <person name="Starkenburg S.R."/>
            <person name="Cattolico R.A."/>
        </authorList>
    </citation>
    <scope>NUCLEOTIDE SEQUENCE</scope>
    <source>
        <strain evidence="3">CCMP291</strain>
    </source>
</reference>
<keyword evidence="3" id="KW-1185">Reference proteome</keyword>
<evidence type="ECO:0000313" key="2">
    <source>
        <dbReference type="EMBL" id="KOO32519.1"/>
    </source>
</evidence>
<proteinExistence type="predicted"/>
<gene>
    <name evidence="2" type="ORF">Ctob_015535</name>
</gene>
<dbReference type="AlphaFoldDB" id="A0A0M0K143"/>
<protein>
    <submittedName>
        <fullName evidence="2">Uncharacterized protein</fullName>
    </submittedName>
</protein>
<accession>A0A0M0K143</accession>
<feature type="region of interest" description="Disordered" evidence="1">
    <location>
        <begin position="1"/>
        <end position="21"/>
    </location>
</feature>